<name>A0A1H5TL00_9RHOB</name>
<proteinExistence type="predicted"/>
<dbReference type="EMBL" id="FNUZ01000001">
    <property type="protein sequence ID" value="SEF62781.1"/>
    <property type="molecule type" value="Genomic_DNA"/>
</dbReference>
<sequence length="207" mass="23487">MCQPRQNRVTPFGDIVAIPQRGAFMGNRGILHDDHGQLGRRRWTHKAWITCVLQFKNRQRQIMAPRSYTELFFLDEATAYAAGHRPCAECRRADYLAFKQSMIQVCPELGPNPKAGEIDALLHRFRRDVNGRQNTFDARFADVPDNVFFTDATGRALVRHDGIVKMWTDDGYVSDGCNPADVVSVLTPRPVFDAIQAGLLKVQMRPE</sequence>
<evidence type="ECO:0000313" key="1">
    <source>
        <dbReference type="EMBL" id="SEF62781.1"/>
    </source>
</evidence>
<dbReference type="Proteomes" id="UP000236752">
    <property type="component" value="Unassembled WGS sequence"/>
</dbReference>
<accession>A0A1H5TL00</accession>
<evidence type="ECO:0008006" key="3">
    <source>
        <dbReference type="Google" id="ProtNLM"/>
    </source>
</evidence>
<protein>
    <recommendedName>
        <fullName evidence="3">Metal binding domain of Ada</fullName>
    </recommendedName>
</protein>
<keyword evidence="2" id="KW-1185">Reference proteome</keyword>
<dbReference type="RefSeq" id="WP_103908999.1">
    <property type="nucleotide sequence ID" value="NZ_FNUZ01000001.1"/>
</dbReference>
<dbReference type="AlphaFoldDB" id="A0A1H5TL00"/>
<gene>
    <name evidence="1" type="ORF">SAMN04488045_0639</name>
</gene>
<dbReference type="OrthoDB" id="894286at2"/>
<evidence type="ECO:0000313" key="2">
    <source>
        <dbReference type="Proteomes" id="UP000236752"/>
    </source>
</evidence>
<organism evidence="1 2">
    <name type="scientific">Thalassococcus halodurans</name>
    <dbReference type="NCBI Taxonomy" id="373675"/>
    <lineage>
        <taxon>Bacteria</taxon>
        <taxon>Pseudomonadati</taxon>
        <taxon>Pseudomonadota</taxon>
        <taxon>Alphaproteobacteria</taxon>
        <taxon>Rhodobacterales</taxon>
        <taxon>Roseobacteraceae</taxon>
        <taxon>Thalassococcus</taxon>
    </lineage>
</organism>
<reference evidence="1 2" key="1">
    <citation type="submission" date="2016-10" db="EMBL/GenBank/DDBJ databases">
        <authorList>
            <person name="de Groot N.N."/>
        </authorList>
    </citation>
    <scope>NUCLEOTIDE SEQUENCE [LARGE SCALE GENOMIC DNA]</scope>
    <source>
        <strain evidence="1 2">DSM 26915</strain>
    </source>
</reference>